<dbReference type="InterPro" id="IPR000868">
    <property type="entry name" value="Isochorismatase-like_dom"/>
</dbReference>
<dbReference type="EMBL" id="JALJOV010001752">
    <property type="protein sequence ID" value="KAK9841912.1"/>
    <property type="molecule type" value="Genomic_DNA"/>
</dbReference>
<dbReference type="Gene3D" id="3.40.50.850">
    <property type="entry name" value="Isochorismatase-like"/>
    <property type="match status" value="1"/>
</dbReference>
<dbReference type="InterPro" id="IPR050993">
    <property type="entry name" value="Isochorismatase_domain"/>
</dbReference>
<comment type="caution">
    <text evidence="3">The sequence shown here is derived from an EMBL/GenBank/DDBJ whole genome shotgun (WGS) entry which is preliminary data.</text>
</comment>
<dbReference type="SUPFAM" id="SSF52499">
    <property type="entry name" value="Isochorismatase-like hydrolases"/>
    <property type="match status" value="1"/>
</dbReference>
<comment type="similarity">
    <text evidence="1">Belongs to the isochorismatase family.</text>
</comment>
<evidence type="ECO:0000313" key="4">
    <source>
        <dbReference type="Proteomes" id="UP001485043"/>
    </source>
</evidence>
<gene>
    <name evidence="3" type="ORF">WJX84_006114</name>
</gene>
<dbReference type="Proteomes" id="UP001485043">
    <property type="component" value="Unassembled WGS sequence"/>
</dbReference>
<accession>A0AAW1S7T9</accession>
<reference evidence="3 4" key="1">
    <citation type="journal article" date="2024" name="Nat. Commun.">
        <title>Phylogenomics reveals the evolutionary origins of lichenization in chlorophyte algae.</title>
        <authorList>
            <person name="Puginier C."/>
            <person name="Libourel C."/>
            <person name="Otte J."/>
            <person name="Skaloud P."/>
            <person name="Haon M."/>
            <person name="Grisel S."/>
            <person name="Petersen M."/>
            <person name="Berrin J.G."/>
            <person name="Delaux P.M."/>
            <person name="Dal Grande F."/>
            <person name="Keller J."/>
        </authorList>
    </citation>
    <scope>NUCLEOTIDE SEQUENCE [LARGE SCALE GENOMIC DNA]</scope>
    <source>
        <strain evidence="3 4">SAG 2523</strain>
    </source>
</reference>
<dbReference type="InterPro" id="IPR036380">
    <property type="entry name" value="Isochorismatase-like_sf"/>
</dbReference>
<dbReference type="AlphaFoldDB" id="A0AAW1S7T9"/>
<protein>
    <recommendedName>
        <fullName evidence="2">Isochorismatase-like domain-containing protein</fullName>
    </recommendedName>
</protein>
<organism evidence="3 4">
    <name type="scientific">Apatococcus fuscideae</name>
    <dbReference type="NCBI Taxonomy" id="2026836"/>
    <lineage>
        <taxon>Eukaryota</taxon>
        <taxon>Viridiplantae</taxon>
        <taxon>Chlorophyta</taxon>
        <taxon>core chlorophytes</taxon>
        <taxon>Trebouxiophyceae</taxon>
        <taxon>Chlorellales</taxon>
        <taxon>Chlorellaceae</taxon>
        <taxon>Apatococcus</taxon>
    </lineage>
</organism>
<dbReference type="PANTHER" id="PTHR14119:SF3">
    <property type="entry name" value="ISOCHORISMATASE DOMAIN-CONTAINING PROTEIN 2"/>
    <property type="match status" value="1"/>
</dbReference>
<keyword evidence="4" id="KW-1185">Reference proteome</keyword>
<evidence type="ECO:0000259" key="2">
    <source>
        <dbReference type="Pfam" id="PF00857"/>
    </source>
</evidence>
<feature type="domain" description="Isochorismatase-like" evidence="2">
    <location>
        <begin position="2"/>
        <end position="131"/>
    </location>
</feature>
<proteinExistence type="inferred from homology"/>
<evidence type="ECO:0000256" key="1">
    <source>
        <dbReference type="ARBA" id="ARBA00006336"/>
    </source>
</evidence>
<dbReference type="PANTHER" id="PTHR14119">
    <property type="entry name" value="HYDROLASE"/>
    <property type="match status" value="1"/>
</dbReference>
<name>A0AAW1S7T9_9CHLO</name>
<dbReference type="Pfam" id="PF00857">
    <property type="entry name" value="Isochorismatase"/>
    <property type="match status" value="1"/>
</dbReference>
<evidence type="ECO:0000313" key="3">
    <source>
        <dbReference type="EMBL" id="KAK9841912.1"/>
    </source>
</evidence>
<sequence>MPAVIDSSQRLVKAFQVLNIPVLVTEQYPKALGHTVEEIKSLLPDQSCIFEKTKFSMLVQGLDAKLKADRKQVVLVGIEAHVCVTQTALELMEDGYEVHVVTDAVSSSRLGDRATAIQRMMQSGAFAVTSEMVMFQLCESAKHPNFKSISALAKEPRPDMLPAVGDASKL</sequence>